<comment type="caution">
    <text evidence="1">The sequence shown here is derived from an EMBL/GenBank/DDBJ whole genome shotgun (WGS) entry which is preliminary data.</text>
</comment>
<gene>
    <name evidence="1" type="ORF">S01H1_76265</name>
</gene>
<dbReference type="AlphaFoldDB" id="X0YC47"/>
<protein>
    <submittedName>
        <fullName evidence="1">Uncharacterized protein</fullName>
    </submittedName>
</protein>
<accession>X0YC47</accession>
<proteinExistence type="predicted"/>
<sequence length="40" mass="4549">MAIELLTKYDDSPAQSHDGIYQTIRLAQTFYYSSGLGYQC</sequence>
<dbReference type="EMBL" id="BARS01051168">
    <property type="protein sequence ID" value="GAG53430.1"/>
    <property type="molecule type" value="Genomic_DNA"/>
</dbReference>
<evidence type="ECO:0000313" key="1">
    <source>
        <dbReference type="EMBL" id="GAG53430.1"/>
    </source>
</evidence>
<organism evidence="1">
    <name type="scientific">marine sediment metagenome</name>
    <dbReference type="NCBI Taxonomy" id="412755"/>
    <lineage>
        <taxon>unclassified sequences</taxon>
        <taxon>metagenomes</taxon>
        <taxon>ecological metagenomes</taxon>
    </lineage>
</organism>
<reference evidence="1" key="1">
    <citation type="journal article" date="2014" name="Front. Microbiol.">
        <title>High frequency of phylogenetically diverse reductive dehalogenase-homologous genes in deep subseafloor sedimentary metagenomes.</title>
        <authorList>
            <person name="Kawai M."/>
            <person name="Futagami T."/>
            <person name="Toyoda A."/>
            <person name="Takaki Y."/>
            <person name="Nishi S."/>
            <person name="Hori S."/>
            <person name="Arai W."/>
            <person name="Tsubouchi T."/>
            <person name="Morono Y."/>
            <person name="Uchiyama I."/>
            <person name="Ito T."/>
            <person name="Fujiyama A."/>
            <person name="Inagaki F."/>
            <person name="Takami H."/>
        </authorList>
    </citation>
    <scope>NUCLEOTIDE SEQUENCE</scope>
    <source>
        <strain evidence="1">Expedition CK06-06</strain>
    </source>
</reference>
<name>X0YC47_9ZZZZ</name>
<feature type="non-terminal residue" evidence="1">
    <location>
        <position position="40"/>
    </location>
</feature>